<accession>A0A3P7MU01</accession>
<sequence length="180" mass="21433">MYSYVRIIIVLDLEAERQAYDLFYEYQAKQHKDSDGRFPIEEVPKEFVELRGFLFPMGSEYGPLNADQARSRDYYERILNGEKDPEEVEEVAEWERRSLAEYEETLSRKKKKRKKTGDERELYIWNFDVTPLVIMFELIKIWMLSLRLAASLRHCGSSLARRPPALLLKPCRNINRYVSI</sequence>
<dbReference type="OrthoDB" id="5861819at2759"/>
<keyword evidence="1" id="KW-1133">Transmembrane helix</keyword>
<evidence type="ECO:0000256" key="1">
    <source>
        <dbReference type="SAM" id="Phobius"/>
    </source>
</evidence>
<evidence type="ECO:0000313" key="3">
    <source>
        <dbReference type="Proteomes" id="UP000271889"/>
    </source>
</evidence>
<gene>
    <name evidence="2" type="ORF">CGOC_LOCUS10631</name>
</gene>
<proteinExistence type="predicted"/>
<protein>
    <submittedName>
        <fullName evidence="2">Uncharacterized protein</fullName>
    </submittedName>
</protein>
<organism evidence="2 3">
    <name type="scientific">Cylicostephanus goldi</name>
    <name type="common">Nematode worm</name>
    <dbReference type="NCBI Taxonomy" id="71465"/>
    <lineage>
        <taxon>Eukaryota</taxon>
        <taxon>Metazoa</taxon>
        <taxon>Ecdysozoa</taxon>
        <taxon>Nematoda</taxon>
        <taxon>Chromadorea</taxon>
        <taxon>Rhabditida</taxon>
        <taxon>Rhabditina</taxon>
        <taxon>Rhabditomorpha</taxon>
        <taxon>Strongyloidea</taxon>
        <taxon>Strongylidae</taxon>
        <taxon>Cylicostephanus</taxon>
    </lineage>
</organism>
<keyword evidence="1" id="KW-0472">Membrane</keyword>
<dbReference type="Proteomes" id="UP000271889">
    <property type="component" value="Unassembled WGS sequence"/>
</dbReference>
<keyword evidence="1" id="KW-0812">Transmembrane</keyword>
<dbReference type="AlphaFoldDB" id="A0A3P7MU01"/>
<name>A0A3P7MU01_CYLGO</name>
<keyword evidence="3" id="KW-1185">Reference proteome</keyword>
<feature type="transmembrane region" description="Helical" evidence="1">
    <location>
        <begin position="122"/>
        <end position="143"/>
    </location>
</feature>
<reference evidence="2 3" key="1">
    <citation type="submission" date="2018-11" db="EMBL/GenBank/DDBJ databases">
        <authorList>
            <consortium name="Pathogen Informatics"/>
        </authorList>
    </citation>
    <scope>NUCLEOTIDE SEQUENCE [LARGE SCALE GENOMIC DNA]</scope>
</reference>
<evidence type="ECO:0000313" key="2">
    <source>
        <dbReference type="EMBL" id="VDN27343.1"/>
    </source>
</evidence>
<dbReference type="EMBL" id="UYRV01112221">
    <property type="protein sequence ID" value="VDN27343.1"/>
    <property type="molecule type" value="Genomic_DNA"/>
</dbReference>